<reference evidence="2 3" key="1">
    <citation type="submission" date="2020-06" db="EMBL/GenBank/DDBJ databases">
        <title>Transcriptomic and genomic resources for Thalictrum thalictroides and T. hernandezii: Facilitating candidate gene discovery in an emerging model plant lineage.</title>
        <authorList>
            <person name="Arias T."/>
            <person name="Riano-Pachon D.M."/>
            <person name="Di Stilio V.S."/>
        </authorList>
    </citation>
    <scope>NUCLEOTIDE SEQUENCE [LARGE SCALE GENOMIC DNA]</scope>
    <source>
        <strain evidence="3">cv. WT478/WT964</strain>
        <tissue evidence="2">Leaves</tissue>
    </source>
</reference>
<organism evidence="2 3">
    <name type="scientific">Thalictrum thalictroides</name>
    <name type="common">Rue-anemone</name>
    <name type="synonym">Anemone thalictroides</name>
    <dbReference type="NCBI Taxonomy" id="46969"/>
    <lineage>
        <taxon>Eukaryota</taxon>
        <taxon>Viridiplantae</taxon>
        <taxon>Streptophyta</taxon>
        <taxon>Embryophyta</taxon>
        <taxon>Tracheophyta</taxon>
        <taxon>Spermatophyta</taxon>
        <taxon>Magnoliopsida</taxon>
        <taxon>Ranunculales</taxon>
        <taxon>Ranunculaceae</taxon>
        <taxon>Thalictroideae</taxon>
        <taxon>Thalictrum</taxon>
    </lineage>
</organism>
<dbReference type="InterPro" id="IPR040412">
    <property type="entry name" value="At1g65710-like"/>
</dbReference>
<name>A0A7J6VRT1_THATH</name>
<evidence type="ECO:0000313" key="2">
    <source>
        <dbReference type="EMBL" id="KAF5187789.1"/>
    </source>
</evidence>
<evidence type="ECO:0000313" key="3">
    <source>
        <dbReference type="Proteomes" id="UP000554482"/>
    </source>
</evidence>
<keyword evidence="3" id="KW-1185">Reference proteome</keyword>
<feature type="region of interest" description="Disordered" evidence="1">
    <location>
        <begin position="300"/>
        <end position="325"/>
    </location>
</feature>
<protein>
    <submittedName>
        <fullName evidence="2">Rho gtpase-activating protein</fullName>
    </submittedName>
</protein>
<feature type="compositionally biased region" description="Low complexity" evidence="1">
    <location>
        <begin position="312"/>
        <end position="325"/>
    </location>
</feature>
<proteinExistence type="predicted"/>
<feature type="non-terminal residue" evidence="2">
    <location>
        <position position="1"/>
    </location>
</feature>
<evidence type="ECO:0000256" key="1">
    <source>
        <dbReference type="SAM" id="MobiDB-lite"/>
    </source>
</evidence>
<sequence length="325" mass="35320">KCDDRNGVIGKEKSAHQNEQHAFEAAKLHSSGVQVSPTAKVGDAGIEDLKLPQTTITRSRSSRRSRDLDLNHLINDDNALVNNVPTSYASILLEDIQNFHHNNSNSNTTAFSLPPCVAKACSILDAVADLNSSTNSNISSAFSEERNSRPSNNNNNSYSSNISHSINVCSSNVHLGKTRLEVVDKDPFVQETEVLVNNDLMEPSIHKYITVRRGPEEMEQQESSGSNSIVGQQWFASSSWEPSSADSTDHWNAAQDEGVVDKEEPRLLVGHKKSGFLEGSRKSRSSALLTSAVTLSGKKKRELDHQLSKVGAKTQTAPIAAAASM</sequence>
<dbReference type="PANTHER" id="PTHR34367">
    <property type="entry name" value="OS02G0734667 PROTEIN"/>
    <property type="match status" value="1"/>
</dbReference>
<accession>A0A7J6VRT1</accession>
<comment type="caution">
    <text evidence="2">The sequence shown here is derived from an EMBL/GenBank/DDBJ whole genome shotgun (WGS) entry which is preliminary data.</text>
</comment>
<gene>
    <name evidence="2" type="ORF">FRX31_022623</name>
</gene>
<dbReference type="OrthoDB" id="1927466at2759"/>
<dbReference type="PANTHER" id="PTHR34367:SF1">
    <property type="entry name" value="OS04G0528600 PROTEIN"/>
    <property type="match status" value="1"/>
</dbReference>
<dbReference type="Proteomes" id="UP000554482">
    <property type="component" value="Unassembled WGS sequence"/>
</dbReference>
<dbReference type="EMBL" id="JABWDY010027563">
    <property type="protein sequence ID" value="KAF5187789.1"/>
    <property type="molecule type" value="Genomic_DNA"/>
</dbReference>
<dbReference type="AlphaFoldDB" id="A0A7J6VRT1"/>